<dbReference type="AlphaFoldDB" id="A0A812J0D6"/>
<protein>
    <submittedName>
        <fullName evidence="1">Uncharacterized protein</fullName>
    </submittedName>
</protein>
<accession>A0A812J0D6</accession>
<proteinExistence type="predicted"/>
<name>A0A812J0D6_SYMPI</name>
<gene>
    <name evidence="1" type="ORF">SPIL2461_LOCUS1325</name>
</gene>
<dbReference type="Proteomes" id="UP000649617">
    <property type="component" value="Unassembled WGS sequence"/>
</dbReference>
<comment type="caution">
    <text evidence="1">The sequence shown here is derived from an EMBL/GenBank/DDBJ whole genome shotgun (WGS) entry which is preliminary data.</text>
</comment>
<reference evidence="1" key="1">
    <citation type="submission" date="2021-02" db="EMBL/GenBank/DDBJ databases">
        <authorList>
            <person name="Dougan E. K."/>
            <person name="Rhodes N."/>
            <person name="Thang M."/>
            <person name="Chan C."/>
        </authorList>
    </citation>
    <scope>NUCLEOTIDE SEQUENCE</scope>
</reference>
<evidence type="ECO:0000313" key="1">
    <source>
        <dbReference type="EMBL" id="CAE7187148.1"/>
    </source>
</evidence>
<sequence length="189" mass="20988">MGGWADDQEANTTLQLAKDAVKNLQLDMDMDEAFVPGIRRGYLVVPYGPRNRESDGNMHGRLTSAIQKVRKAHQATGALNPDGQPKHLWLAYSQTPERRKRARYAGKVKRLLLEQGAEKEDLQVEFATGTLWYKGRRIASATAPAPQGQATTKSALGWLDSEAVANYTNKSKDAIVAAWHVLFDPLMQQ</sequence>
<organism evidence="1 2">
    <name type="scientific">Symbiodinium pilosum</name>
    <name type="common">Dinoflagellate</name>
    <dbReference type="NCBI Taxonomy" id="2952"/>
    <lineage>
        <taxon>Eukaryota</taxon>
        <taxon>Sar</taxon>
        <taxon>Alveolata</taxon>
        <taxon>Dinophyceae</taxon>
        <taxon>Suessiales</taxon>
        <taxon>Symbiodiniaceae</taxon>
        <taxon>Symbiodinium</taxon>
    </lineage>
</organism>
<keyword evidence="2" id="KW-1185">Reference proteome</keyword>
<dbReference type="OrthoDB" id="416828at2759"/>
<dbReference type="EMBL" id="CAJNIZ010001270">
    <property type="protein sequence ID" value="CAE7187148.1"/>
    <property type="molecule type" value="Genomic_DNA"/>
</dbReference>
<evidence type="ECO:0000313" key="2">
    <source>
        <dbReference type="Proteomes" id="UP000649617"/>
    </source>
</evidence>